<feature type="transmembrane region" description="Helical" evidence="1">
    <location>
        <begin position="196"/>
        <end position="212"/>
    </location>
</feature>
<sequence length="487" mass="52575">MEPDSGTPATPRERTRAGRILDRLLDTDPVVRAMVLALPVIKLVGVVSATPSIYPDTKTYRHQGHWFDLSLSSMNGRSVRPVGATFWLAMWPNDGAIMVAQVLLAAVAWGALALVVSHGIRRPGVRRLFVALLVLIPCTAQIANWETVILGDSIAMTTGVLALASLIWLTREPSWGRALLFLPLALWYTMTRPNLFVVLLAWAAGLALVALLSKKVVLLGTVAGLLVLFSGYSYVYNMNSDSTWTQKNGYSRSTVGMAYPMGTYDPVATKVLADLRTSDAPKCMIPATPATVTDRGTTSWVATTVKTCPGMNEWATEHWQSWWIHWLLTHPGSTVQVIKSQLPHSLVPSVWGDVTAATPPPLAGLFFGTPALPQDAFGTHTYRSQPLILWAAAAVILAVAATRRRLWRRSPWGVDVILVATVGGGLATAISSGLLIQTVPHEVAQESLGATVVITAALVAEVGLAWDRLSSHTRDDVVGQHEPVESP</sequence>
<feature type="transmembrane region" description="Helical" evidence="1">
    <location>
        <begin position="217"/>
        <end position="235"/>
    </location>
</feature>
<dbReference type="AlphaFoldDB" id="A0AAU7JZ04"/>
<feature type="transmembrane region" description="Helical" evidence="1">
    <location>
        <begin position="128"/>
        <end position="143"/>
    </location>
</feature>
<proteinExistence type="predicted"/>
<gene>
    <name evidence="2" type="ORF">ABEG17_09125</name>
</gene>
<organism evidence="2">
    <name type="scientific">Pedococcus sp. KACC 23699</name>
    <dbReference type="NCBI Taxonomy" id="3149228"/>
    <lineage>
        <taxon>Bacteria</taxon>
        <taxon>Bacillati</taxon>
        <taxon>Actinomycetota</taxon>
        <taxon>Actinomycetes</taxon>
        <taxon>Micrococcales</taxon>
        <taxon>Intrasporangiaceae</taxon>
        <taxon>Pedococcus</taxon>
    </lineage>
</organism>
<keyword evidence="1" id="KW-0812">Transmembrane</keyword>
<feature type="transmembrane region" description="Helical" evidence="1">
    <location>
        <begin position="387"/>
        <end position="404"/>
    </location>
</feature>
<dbReference type="RefSeq" id="WP_406832977.1">
    <property type="nucleotide sequence ID" value="NZ_CP157483.1"/>
</dbReference>
<feature type="transmembrane region" description="Helical" evidence="1">
    <location>
        <begin position="149"/>
        <end position="169"/>
    </location>
</feature>
<feature type="transmembrane region" description="Helical" evidence="1">
    <location>
        <begin position="448"/>
        <end position="466"/>
    </location>
</feature>
<evidence type="ECO:0000313" key="2">
    <source>
        <dbReference type="EMBL" id="XBO45475.1"/>
    </source>
</evidence>
<dbReference type="EMBL" id="CP157483">
    <property type="protein sequence ID" value="XBO45475.1"/>
    <property type="molecule type" value="Genomic_DNA"/>
</dbReference>
<evidence type="ECO:0000256" key="1">
    <source>
        <dbReference type="SAM" id="Phobius"/>
    </source>
</evidence>
<name>A0AAU7JZ04_9MICO</name>
<protein>
    <submittedName>
        <fullName evidence="2">Uncharacterized protein</fullName>
    </submittedName>
</protein>
<reference evidence="2" key="1">
    <citation type="submission" date="2024-05" db="EMBL/GenBank/DDBJ databases">
        <authorList>
            <person name="Kim S."/>
            <person name="Heo J."/>
            <person name="Choi H."/>
            <person name="Choi Y."/>
            <person name="Kwon S.-W."/>
            <person name="Kim Y."/>
        </authorList>
    </citation>
    <scope>NUCLEOTIDE SEQUENCE</scope>
    <source>
        <strain evidence="2">KACC 23699</strain>
    </source>
</reference>
<feature type="transmembrane region" description="Helical" evidence="1">
    <location>
        <begin position="416"/>
        <end position="436"/>
    </location>
</feature>
<keyword evidence="1" id="KW-1133">Transmembrane helix</keyword>
<accession>A0AAU7JZ04</accession>
<feature type="transmembrane region" description="Helical" evidence="1">
    <location>
        <begin position="96"/>
        <end position="116"/>
    </location>
</feature>
<keyword evidence="1" id="KW-0472">Membrane</keyword>